<dbReference type="Pfam" id="PF07729">
    <property type="entry name" value="FCD"/>
    <property type="match status" value="1"/>
</dbReference>
<proteinExistence type="predicted"/>
<keyword evidence="3" id="KW-0804">Transcription</keyword>
<keyword evidence="6" id="KW-1185">Reference proteome</keyword>
<evidence type="ECO:0000256" key="2">
    <source>
        <dbReference type="ARBA" id="ARBA00023125"/>
    </source>
</evidence>
<dbReference type="SUPFAM" id="SSF48008">
    <property type="entry name" value="GntR ligand-binding domain-like"/>
    <property type="match status" value="1"/>
</dbReference>
<dbReference type="Gene3D" id="1.20.120.530">
    <property type="entry name" value="GntR ligand-binding domain-like"/>
    <property type="match status" value="1"/>
</dbReference>
<dbReference type="InterPro" id="IPR008920">
    <property type="entry name" value="TF_FadR/GntR_C"/>
</dbReference>
<comment type="caution">
    <text evidence="5">The sequence shown here is derived from an EMBL/GenBank/DDBJ whole genome shotgun (WGS) entry which is preliminary data.</text>
</comment>
<gene>
    <name evidence="5" type="ORF">E2A64_14820</name>
</gene>
<feature type="domain" description="GntR C-terminal" evidence="4">
    <location>
        <begin position="11"/>
        <end position="44"/>
    </location>
</feature>
<dbReference type="GO" id="GO:0003677">
    <property type="term" value="F:DNA binding"/>
    <property type="evidence" value="ECO:0007669"/>
    <property type="project" value="UniProtKB-KW"/>
</dbReference>
<reference evidence="5 6" key="1">
    <citation type="journal article" date="2013" name="Int. J. Syst. Evol. Microbiol.">
        <title>Hoeflea suaedae sp. nov., an endophytic bacterium isolated from the root of the halophyte Suaeda maritima.</title>
        <authorList>
            <person name="Chung E.J."/>
            <person name="Park J.A."/>
            <person name="Pramanik P."/>
            <person name="Bibi F."/>
            <person name="Jeon C.O."/>
            <person name="Chung Y.R."/>
        </authorList>
    </citation>
    <scope>NUCLEOTIDE SEQUENCE [LARGE SCALE GENOMIC DNA]</scope>
    <source>
        <strain evidence="5 6">YC6898</strain>
    </source>
</reference>
<name>A0A4R5PJF7_9HYPH</name>
<dbReference type="AlphaFoldDB" id="A0A4R5PJF7"/>
<sequence>MRALCLMFHSRVTEEALNGHDDLLAAFAAGDADWAEKAMRVHIECSRDRLLLAFE</sequence>
<keyword evidence="1" id="KW-0805">Transcription regulation</keyword>
<evidence type="ECO:0000259" key="4">
    <source>
        <dbReference type="Pfam" id="PF07729"/>
    </source>
</evidence>
<organism evidence="5 6">
    <name type="scientific">Pseudohoeflea suaedae</name>
    <dbReference type="NCBI Taxonomy" id="877384"/>
    <lineage>
        <taxon>Bacteria</taxon>
        <taxon>Pseudomonadati</taxon>
        <taxon>Pseudomonadota</taxon>
        <taxon>Alphaproteobacteria</taxon>
        <taxon>Hyphomicrobiales</taxon>
        <taxon>Rhizobiaceae</taxon>
        <taxon>Pseudohoeflea</taxon>
    </lineage>
</organism>
<keyword evidence="2" id="KW-0238">DNA-binding</keyword>
<protein>
    <submittedName>
        <fullName evidence="5">FCD domain-containing protein</fullName>
    </submittedName>
</protein>
<evidence type="ECO:0000256" key="3">
    <source>
        <dbReference type="ARBA" id="ARBA00023163"/>
    </source>
</evidence>
<dbReference type="Proteomes" id="UP000295131">
    <property type="component" value="Unassembled WGS sequence"/>
</dbReference>
<evidence type="ECO:0000313" key="6">
    <source>
        <dbReference type="Proteomes" id="UP000295131"/>
    </source>
</evidence>
<dbReference type="InterPro" id="IPR011711">
    <property type="entry name" value="GntR_C"/>
</dbReference>
<evidence type="ECO:0000256" key="1">
    <source>
        <dbReference type="ARBA" id="ARBA00023015"/>
    </source>
</evidence>
<accession>A0A4R5PJF7</accession>
<evidence type="ECO:0000313" key="5">
    <source>
        <dbReference type="EMBL" id="TDH34990.1"/>
    </source>
</evidence>
<dbReference type="EMBL" id="SMSI01000003">
    <property type="protein sequence ID" value="TDH34990.1"/>
    <property type="molecule type" value="Genomic_DNA"/>
</dbReference>